<dbReference type="AlphaFoldDB" id="A0A1X9NBJ9"/>
<dbReference type="KEGG" id="osg:BST96_09945"/>
<keyword evidence="2" id="KW-0067">ATP-binding</keyword>
<dbReference type="Gene3D" id="1.10.8.60">
    <property type="match status" value="1"/>
</dbReference>
<evidence type="ECO:0000313" key="7">
    <source>
        <dbReference type="Proteomes" id="UP000193450"/>
    </source>
</evidence>
<keyword evidence="1" id="KW-0547">Nucleotide-binding</keyword>
<organism evidence="6 7">
    <name type="scientific">Oceanicoccus sagamiensis</name>
    <dbReference type="NCBI Taxonomy" id="716816"/>
    <lineage>
        <taxon>Bacteria</taxon>
        <taxon>Pseudomonadati</taxon>
        <taxon>Pseudomonadota</taxon>
        <taxon>Gammaproteobacteria</taxon>
        <taxon>Cellvibrionales</taxon>
        <taxon>Spongiibacteraceae</taxon>
        <taxon>Oceanicoccus</taxon>
    </lineage>
</organism>
<dbReference type="InterPro" id="IPR052381">
    <property type="entry name" value="AAA_domain_protein"/>
</dbReference>
<dbReference type="InterPro" id="IPR003959">
    <property type="entry name" value="ATPase_AAA_core"/>
</dbReference>
<feature type="domain" description="AAA+ ATPase" evidence="5">
    <location>
        <begin position="266"/>
        <end position="399"/>
    </location>
</feature>
<evidence type="ECO:0000256" key="4">
    <source>
        <dbReference type="ARBA" id="ARBA00040480"/>
    </source>
</evidence>
<dbReference type="PANTHER" id="PTHR42960:SF1">
    <property type="entry name" value="YCF46 PROTEIN"/>
    <property type="match status" value="1"/>
</dbReference>
<dbReference type="SUPFAM" id="SSF52540">
    <property type="entry name" value="P-loop containing nucleoside triphosphate hydrolases"/>
    <property type="match status" value="1"/>
</dbReference>
<comment type="similarity">
    <text evidence="3">Belongs to the AAA ATPase family. Highly divergent.</text>
</comment>
<dbReference type="Pfam" id="PF00004">
    <property type="entry name" value="AAA"/>
    <property type="match status" value="1"/>
</dbReference>
<dbReference type="Gene3D" id="3.40.50.300">
    <property type="entry name" value="P-loop containing nucleotide triphosphate hydrolases"/>
    <property type="match status" value="1"/>
</dbReference>
<reference evidence="6 7" key="1">
    <citation type="submission" date="2016-11" db="EMBL/GenBank/DDBJ databases">
        <title>Trade-off between light-utilization and light-protection in marine flavobacteria.</title>
        <authorList>
            <person name="Kumagai Y."/>
        </authorList>
    </citation>
    <scope>NUCLEOTIDE SEQUENCE [LARGE SCALE GENOMIC DNA]</scope>
    <source>
        <strain evidence="6 7">NBRC 107125</strain>
    </source>
</reference>
<keyword evidence="7" id="KW-1185">Reference proteome</keyword>
<dbReference type="InterPro" id="IPR027417">
    <property type="entry name" value="P-loop_NTPase"/>
</dbReference>
<gene>
    <name evidence="6" type="ORF">BST96_09945</name>
</gene>
<dbReference type="OrthoDB" id="9809379at2"/>
<dbReference type="GO" id="GO:0005524">
    <property type="term" value="F:ATP binding"/>
    <property type="evidence" value="ECO:0007669"/>
    <property type="project" value="UniProtKB-KW"/>
</dbReference>
<dbReference type="GO" id="GO:0016887">
    <property type="term" value="F:ATP hydrolysis activity"/>
    <property type="evidence" value="ECO:0007669"/>
    <property type="project" value="InterPro"/>
</dbReference>
<dbReference type="STRING" id="716816.BST96_09945"/>
<dbReference type="SMART" id="SM00382">
    <property type="entry name" value="AAA"/>
    <property type="match status" value="1"/>
</dbReference>
<protein>
    <recommendedName>
        <fullName evidence="4">Uncharacterized AAA domain-containing protein ycf46</fullName>
    </recommendedName>
</protein>
<proteinExistence type="inferred from homology"/>
<evidence type="ECO:0000256" key="2">
    <source>
        <dbReference type="ARBA" id="ARBA00022840"/>
    </source>
</evidence>
<dbReference type="EMBL" id="CP019343">
    <property type="protein sequence ID" value="ARN74414.1"/>
    <property type="molecule type" value="Genomic_DNA"/>
</dbReference>
<evidence type="ECO:0000256" key="1">
    <source>
        <dbReference type="ARBA" id="ARBA00022741"/>
    </source>
</evidence>
<sequence length="494" mass="55326">MKDVADLGLIIDSNVPIIVLETHDEKRALELLTQVAVKKQLGYFCWSITEGINRLGFGDALNLPPEPESPSDVLKTIKTKNQAALFALCDFHPYLAGNPEHVRLLKDIALNYDRLQHTLVLISHQLDIPAELQHYCAKFSMTLPNDAQLMAIVRDEVSEWSKDNAKARVKTDHTTLKKLIKNLRGLSQQDARRLARGVIRDDGAITEDDLPEVNKAKFELIDMEGVLSFEYDTARFSAVGGLNKLKDWVKQREDIFLNTQSQDVDRPKGVMLLGIQGGGKSLAAKSIAGLWGVPLLRLDMAALYNKFIGETEKNLKKSLQQAELMSPCVLWIDEIEKGLATSDSDDGTSRRILGTMLTWMAEREANVFIVATSNDVSQLPPELMRKGRMDEIFFVDLPKPPVREEIFAIHLKKRNFDPQRFDLSVLAEQAEGFSGAEIEQAVVAALYSSSAQRQPLSTEHIAEQIDNTYPLSVVMAENIHQLRDWAADRTVLAD</sequence>
<dbReference type="RefSeq" id="WP_085758559.1">
    <property type="nucleotide sequence ID" value="NZ_CP019343.1"/>
</dbReference>
<dbReference type="InterPro" id="IPR003593">
    <property type="entry name" value="AAA+_ATPase"/>
</dbReference>
<dbReference type="PANTHER" id="PTHR42960">
    <property type="entry name" value="YCF46 PROTEIN"/>
    <property type="match status" value="1"/>
</dbReference>
<name>A0A1X9NBJ9_9GAMM</name>
<evidence type="ECO:0000259" key="5">
    <source>
        <dbReference type="SMART" id="SM00382"/>
    </source>
</evidence>
<evidence type="ECO:0000256" key="3">
    <source>
        <dbReference type="ARBA" id="ARBA00038088"/>
    </source>
</evidence>
<dbReference type="Proteomes" id="UP000193450">
    <property type="component" value="Chromosome"/>
</dbReference>
<evidence type="ECO:0000313" key="6">
    <source>
        <dbReference type="EMBL" id="ARN74414.1"/>
    </source>
</evidence>
<accession>A0A1X9NBJ9</accession>